<dbReference type="EMBL" id="AMWG01000017">
    <property type="protein sequence ID" value="ELP35270.1"/>
    <property type="molecule type" value="Genomic_DNA"/>
</dbReference>
<dbReference type="AlphaFoldDB" id="L7CN38"/>
<organism evidence="1 2">
    <name type="scientific">Rhodopirellula baltica SWK14</name>
    <dbReference type="NCBI Taxonomy" id="993516"/>
    <lineage>
        <taxon>Bacteria</taxon>
        <taxon>Pseudomonadati</taxon>
        <taxon>Planctomycetota</taxon>
        <taxon>Planctomycetia</taxon>
        <taxon>Pirellulales</taxon>
        <taxon>Pirellulaceae</taxon>
        <taxon>Rhodopirellula</taxon>
    </lineage>
</organism>
<sequence length="46" mass="5464">MTQRHKEGRLQSQFVWRDQDQRLAVSNGLFNGSMEQSSQSLIRFEH</sequence>
<reference evidence="1 2" key="1">
    <citation type="journal article" date="2013" name="Mar. Genomics">
        <title>Expression of sulfatases in Rhodopirellula baltica and the diversity of sulfatases in the genus Rhodopirellula.</title>
        <authorList>
            <person name="Wegner C.E."/>
            <person name="Richter-Heitmann T."/>
            <person name="Klindworth A."/>
            <person name="Klockow C."/>
            <person name="Richter M."/>
            <person name="Achstetter T."/>
            <person name="Glockner F.O."/>
            <person name="Harder J."/>
        </authorList>
    </citation>
    <scope>NUCLEOTIDE SEQUENCE [LARGE SCALE GENOMIC DNA]</scope>
    <source>
        <strain evidence="1 2">SWK14</strain>
    </source>
</reference>
<protein>
    <submittedName>
        <fullName evidence="1">Uncharacterized protein</fullName>
    </submittedName>
</protein>
<evidence type="ECO:0000313" key="2">
    <source>
        <dbReference type="Proteomes" id="UP000010959"/>
    </source>
</evidence>
<evidence type="ECO:0000313" key="1">
    <source>
        <dbReference type="EMBL" id="ELP35270.1"/>
    </source>
</evidence>
<gene>
    <name evidence="1" type="ORF">RBSWK_00745</name>
</gene>
<dbReference type="Proteomes" id="UP000010959">
    <property type="component" value="Unassembled WGS sequence"/>
</dbReference>
<proteinExistence type="predicted"/>
<name>L7CN38_RHOBT</name>
<accession>L7CN38</accession>
<comment type="caution">
    <text evidence="1">The sequence shown here is derived from an EMBL/GenBank/DDBJ whole genome shotgun (WGS) entry which is preliminary data.</text>
</comment>